<keyword evidence="2" id="KW-0812">Transmembrane</keyword>
<protein>
    <submittedName>
        <fullName evidence="4">Uncharacterized protein</fullName>
    </submittedName>
</protein>
<keyword evidence="3" id="KW-0732">Signal</keyword>
<dbReference type="EMBL" id="FOSK01000001">
    <property type="protein sequence ID" value="SFK01674.1"/>
    <property type="molecule type" value="Genomic_DNA"/>
</dbReference>
<evidence type="ECO:0000313" key="5">
    <source>
        <dbReference type="Proteomes" id="UP000199598"/>
    </source>
</evidence>
<evidence type="ECO:0000256" key="2">
    <source>
        <dbReference type="SAM" id="Phobius"/>
    </source>
</evidence>
<keyword evidence="2" id="KW-0472">Membrane</keyword>
<comment type="caution">
    <text evidence="4">The sequence shown here is derived from an EMBL/GenBank/DDBJ whole genome shotgun (WGS) entry which is preliminary data.</text>
</comment>
<evidence type="ECO:0000256" key="1">
    <source>
        <dbReference type="SAM" id="MobiDB-lite"/>
    </source>
</evidence>
<dbReference type="RefSeq" id="WP_093516828.1">
    <property type="nucleotide sequence ID" value="NZ_FOSK01000001.1"/>
</dbReference>
<feature type="signal peptide" evidence="3">
    <location>
        <begin position="1"/>
        <end position="23"/>
    </location>
</feature>
<sequence>MSYFLKPALLAGVMGLSSSAAFAHAGHLGELAGHSHWIGIAAVTGAAIIAGLAAKAKKRSSSSEENSPENAESDGALSPDGTEAEPA</sequence>
<dbReference type="Pfam" id="PF20506">
    <property type="entry name" value="DUF6732"/>
    <property type="match status" value="1"/>
</dbReference>
<reference evidence="4 5" key="1">
    <citation type="submission" date="2016-10" db="EMBL/GenBank/DDBJ databases">
        <authorList>
            <person name="Varghese N."/>
            <person name="Submissions S."/>
        </authorList>
    </citation>
    <scope>NUCLEOTIDE SEQUENCE [LARGE SCALE GENOMIC DNA]</scope>
    <source>
        <strain evidence="4 5">DSM 16392</strain>
    </source>
</reference>
<gene>
    <name evidence="4" type="ORF">SAMN04488518_101780</name>
</gene>
<evidence type="ECO:0000256" key="3">
    <source>
        <dbReference type="SAM" id="SignalP"/>
    </source>
</evidence>
<keyword evidence="5" id="KW-1185">Reference proteome</keyword>
<name>A0A1I3W212_9HYPH</name>
<dbReference type="Proteomes" id="UP000199598">
    <property type="component" value="Unassembled WGS sequence"/>
</dbReference>
<accession>A0A1I3W212</accession>
<feature type="transmembrane region" description="Helical" evidence="2">
    <location>
        <begin position="35"/>
        <end position="54"/>
    </location>
</feature>
<organism evidence="4 5">
    <name type="scientific">Pseudovibrio ascidiaceicola</name>
    <dbReference type="NCBI Taxonomy" id="285279"/>
    <lineage>
        <taxon>Bacteria</taxon>
        <taxon>Pseudomonadati</taxon>
        <taxon>Pseudomonadota</taxon>
        <taxon>Alphaproteobacteria</taxon>
        <taxon>Hyphomicrobiales</taxon>
        <taxon>Stappiaceae</taxon>
        <taxon>Pseudovibrio</taxon>
    </lineage>
</organism>
<keyword evidence="2" id="KW-1133">Transmembrane helix</keyword>
<proteinExistence type="predicted"/>
<dbReference type="InterPro" id="IPR046619">
    <property type="entry name" value="DUF6732"/>
</dbReference>
<evidence type="ECO:0000313" key="4">
    <source>
        <dbReference type="EMBL" id="SFK01674.1"/>
    </source>
</evidence>
<feature type="region of interest" description="Disordered" evidence="1">
    <location>
        <begin position="58"/>
        <end position="87"/>
    </location>
</feature>
<feature type="chain" id="PRO_5046296478" evidence="3">
    <location>
        <begin position="24"/>
        <end position="87"/>
    </location>
</feature>